<dbReference type="GO" id="GO:0004058">
    <property type="term" value="F:aromatic-L-amino-acid decarboxylase activity"/>
    <property type="evidence" value="ECO:0007669"/>
    <property type="project" value="UniProtKB-ARBA"/>
</dbReference>
<dbReference type="GO" id="GO:0030170">
    <property type="term" value="F:pyridoxal phosphate binding"/>
    <property type="evidence" value="ECO:0007669"/>
    <property type="project" value="InterPro"/>
</dbReference>
<feature type="modified residue" description="N6-(pyridoxal phosphate)lysine" evidence="6">
    <location>
        <position position="301"/>
    </location>
</feature>
<gene>
    <name evidence="8" type="ORF">SAMN02745176_02558</name>
</gene>
<name>A0A1M6GWU8_9FIRM</name>
<dbReference type="InterPro" id="IPR002129">
    <property type="entry name" value="PyrdxlP-dep_de-COase"/>
</dbReference>
<dbReference type="InterPro" id="IPR015421">
    <property type="entry name" value="PyrdxlP-dep_Trfase_major"/>
</dbReference>
<keyword evidence="5 7" id="KW-0456">Lyase</keyword>
<evidence type="ECO:0000256" key="5">
    <source>
        <dbReference type="ARBA" id="ARBA00023239"/>
    </source>
</evidence>
<dbReference type="Gene3D" id="3.40.640.10">
    <property type="entry name" value="Type I PLP-dependent aspartate aminotransferase-like (Major domain)"/>
    <property type="match status" value="1"/>
</dbReference>
<dbReference type="EMBL" id="FQZS01000017">
    <property type="protein sequence ID" value="SHJ14438.1"/>
    <property type="molecule type" value="Genomic_DNA"/>
</dbReference>
<dbReference type="PANTHER" id="PTHR11999">
    <property type="entry name" value="GROUP II PYRIDOXAL-5-PHOSPHATE DECARBOXYLASE"/>
    <property type="match status" value="1"/>
</dbReference>
<evidence type="ECO:0000256" key="4">
    <source>
        <dbReference type="ARBA" id="ARBA00022898"/>
    </source>
</evidence>
<comment type="cofactor">
    <cofactor evidence="1 6 7">
        <name>pyridoxal 5'-phosphate</name>
        <dbReference type="ChEBI" id="CHEBI:597326"/>
    </cofactor>
</comment>
<reference evidence="8 9" key="1">
    <citation type="submission" date="2016-11" db="EMBL/GenBank/DDBJ databases">
        <authorList>
            <person name="Jaros S."/>
            <person name="Januszkiewicz K."/>
            <person name="Wedrychowicz H."/>
        </authorList>
    </citation>
    <scope>NUCLEOTIDE SEQUENCE [LARGE SCALE GENOMIC DNA]</scope>
    <source>
        <strain evidence="8 9">DSM 19022</strain>
    </source>
</reference>
<keyword evidence="4 6" id="KW-0663">Pyridoxal phosphate</keyword>
<protein>
    <submittedName>
        <fullName evidence="8">Glutamate or tyrosine decarboxylase</fullName>
    </submittedName>
</protein>
<dbReference type="InterPro" id="IPR015422">
    <property type="entry name" value="PyrdxlP-dep_Trfase_small"/>
</dbReference>
<evidence type="ECO:0000313" key="9">
    <source>
        <dbReference type="Proteomes" id="UP000184442"/>
    </source>
</evidence>
<dbReference type="RefSeq" id="WP_073026574.1">
    <property type="nucleotide sequence ID" value="NZ_FQZS01000017.1"/>
</dbReference>
<accession>A0A1M6GWU8</accession>
<evidence type="ECO:0000313" key="8">
    <source>
        <dbReference type="EMBL" id="SHJ14438.1"/>
    </source>
</evidence>
<evidence type="ECO:0000256" key="6">
    <source>
        <dbReference type="PIRSR" id="PIRSR602129-50"/>
    </source>
</evidence>
<evidence type="ECO:0000256" key="1">
    <source>
        <dbReference type="ARBA" id="ARBA00001933"/>
    </source>
</evidence>
<dbReference type="InterPro" id="IPR015424">
    <property type="entry name" value="PyrdxlP-dep_Trfase"/>
</dbReference>
<dbReference type="InterPro" id="IPR010977">
    <property type="entry name" value="Aromatic_deC"/>
</dbReference>
<evidence type="ECO:0000256" key="7">
    <source>
        <dbReference type="RuleBase" id="RU000382"/>
    </source>
</evidence>
<evidence type="ECO:0000256" key="3">
    <source>
        <dbReference type="ARBA" id="ARBA00022793"/>
    </source>
</evidence>
<dbReference type="SUPFAM" id="SSF53383">
    <property type="entry name" value="PLP-dependent transferases"/>
    <property type="match status" value="1"/>
</dbReference>
<dbReference type="Gene3D" id="3.90.1150.10">
    <property type="entry name" value="Aspartate Aminotransferase, domain 1"/>
    <property type="match status" value="1"/>
</dbReference>
<dbReference type="PANTHER" id="PTHR11999:SF70">
    <property type="entry name" value="MIP05841P"/>
    <property type="match status" value="1"/>
</dbReference>
<dbReference type="STRING" id="1122184.SAMN02745176_02558"/>
<keyword evidence="3" id="KW-0210">Decarboxylase</keyword>
<sequence length="466" mass="51324">MNKKYVSPILNNIRITPILEDLSLAADFAKEYIEASNTMRVFPKEEDIAALSVFDSPLSNTPTSINEILKKLHQYGSKATVAQTGGRYFGFVNGGILPSCLCAKWLLDVWDQNPAMFVMSPIGAKLEELCEKWLIQILGLPDETVAGFVSGSSTAIICGLVTGRNYLLKKKGYDVAAKGLIGAPQIKIVLGEGAHSTVLKALSIIGLGYENIIKVPMDSQGRICAEKLPIIDDSTLLILQAGNVNSGAFDNFEEICLKAKEKGAWIHIDGAFGLWAGASPKLCHLTKGIEHADSWSLDGHKTLNTPYDNGIILCRHRDALINAMHMTGSYIQLTEGKRDSMMYTMEMSRRTRAADLWSALCGLGRKGVAELVEELCAKATYFAEELEKIGFEILNDVVFNQILARWKDDKLTQELINKIQTSGVLWLGGTKWLGKTAMRISVCSYKTTYEDIDLCIDEIKRLTSSL</sequence>
<comment type="similarity">
    <text evidence="2 7">Belongs to the group II decarboxylase family.</text>
</comment>
<dbReference type="Proteomes" id="UP000184442">
    <property type="component" value="Unassembled WGS sequence"/>
</dbReference>
<dbReference type="Pfam" id="PF00282">
    <property type="entry name" value="Pyridoxal_deC"/>
    <property type="match status" value="1"/>
</dbReference>
<evidence type="ECO:0000256" key="2">
    <source>
        <dbReference type="ARBA" id="ARBA00009533"/>
    </source>
</evidence>
<organism evidence="8 9">
    <name type="scientific">Lutispora thermophila DSM 19022</name>
    <dbReference type="NCBI Taxonomy" id="1122184"/>
    <lineage>
        <taxon>Bacteria</taxon>
        <taxon>Bacillati</taxon>
        <taxon>Bacillota</taxon>
        <taxon>Clostridia</taxon>
        <taxon>Lutisporales</taxon>
        <taxon>Lutisporaceae</taxon>
        <taxon>Lutispora</taxon>
    </lineage>
</organism>
<proteinExistence type="inferred from homology"/>
<dbReference type="GO" id="GO:0019752">
    <property type="term" value="P:carboxylic acid metabolic process"/>
    <property type="evidence" value="ECO:0007669"/>
    <property type="project" value="InterPro"/>
</dbReference>
<dbReference type="AlphaFoldDB" id="A0A1M6GWU8"/>
<keyword evidence="9" id="KW-1185">Reference proteome</keyword>